<dbReference type="InterPro" id="IPR003010">
    <property type="entry name" value="C-N_Hydrolase"/>
</dbReference>
<name>A0ABW3VK47_9PSEU</name>
<comment type="similarity">
    <text evidence="1">Belongs to the carbon-nitrogen hydrolase superfamily. Nitrilase family.</text>
</comment>
<dbReference type="SUPFAM" id="SSF56317">
    <property type="entry name" value="Carbon-nitrogen hydrolase"/>
    <property type="match status" value="1"/>
</dbReference>
<dbReference type="Pfam" id="PF00795">
    <property type="entry name" value="CN_hydrolase"/>
    <property type="match status" value="1"/>
</dbReference>
<dbReference type="PANTHER" id="PTHR46044">
    <property type="entry name" value="NITRILASE"/>
    <property type="match status" value="1"/>
</dbReference>
<accession>A0ABW3VK47</accession>
<organism evidence="3 4">
    <name type="scientific">Pseudonocardia benzenivorans</name>
    <dbReference type="NCBI Taxonomy" id="228005"/>
    <lineage>
        <taxon>Bacteria</taxon>
        <taxon>Bacillati</taxon>
        <taxon>Actinomycetota</taxon>
        <taxon>Actinomycetes</taxon>
        <taxon>Pseudonocardiales</taxon>
        <taxon>Pseudonocardiaceae</taxon>
        <taxon>Pseudonocardia</taxon>
    </lineage>
</organism>
<sequence length="349" mass="37652">MIDDAGAGVPELRVLAASRLPDPDPRSTLTVAAAQLGGRWLDVGARMKRLAEAAHVAASAGVQTLAFPETYLSGYPFWLTRTHGANFDDAAQKECYAYYLDSAIEVGGPEQRELEALATDLGLTLFVGVTERGRGPASGSTYCTLLAIRPGDGLVGHHRKLVPTYDERLVWAQGDGAGLRTHAVGPARVGGLNCWENWMPQARHALYADGEQVHVGTWPGASSINADITRFTAQEGRVFAVSASGILTLDDVPEDFPLFRELRENSSEMPFDGGSGIAAPDGTWLVEPVTGEEGVIVADLDLRAVGRERLTFDPTGHYSRPDIFSVTVDRTRREAARFVDTKECEASRD</sequence>
<evidence type="ECO:0000259" key="2">
    <source>
        <dbReference type="PROSITE" id="PS50263"/>
    </source>
</evidence>
<evidence type="ECO:0000256" key="1">
    <source>
        <dbReference type="ARBA" id="ARBA00008129"/>
    </source>
</evidence>
<dbReference type="Gene3D" id="3.60.110.10">
    <property type="entry name" value="Carbon-nitrogen hydrolase"/>
    <property type="match status" value="1"/>
</dbReference>
<dbReference type="EMBL" id="JBHTMB010000164">
    <property type="protein sequence ID" value="MFD1235522.1"/>
    <property type="molecule type" value="Genomic_DNA"/>
</dbReference>
<dbReference type="InterPro" id="IPR036526">
    <property type="entry name" value="C-N_Hydrolase_sf"/>
</dbReference>
<proteinExistence type="inferred from homology"/>
<dbReference type="InterPro" id="IPR044149">
    <property type="entry name" value="Nitrilases_CHs"/>
</dbReference>
<dbReference type="Proteomes" id="UP001597182">
    <property type="component" value="Unassembled WGS sequence"/>
</dbReference>
<dbReference type="RefSeq" id="WP_103380612.1">
    <property type="nucleotide sequence ID" value="NZ_BAABKS010000005.1"/>
</dbReference>
<dbReference type="CDD" id="cd07564">
    <property type="entry name" value="nitrilases_CHs"/>
    <property type="match status" value="1"/>
</dbReference>
<dbReference type="GO" id="GO:0016787">
    <property type="term" value="F:hydrolase activity"/>
    <property type="evidence" value="ECO:0007669"/>
    <property type="project" value="UniProtKB-KW"/>
</dbReference>
<evidence type="ECO:0000313" key="3">
    <source>
        <dbReference type="EMBL" id="MFD1235522.1"/>
    </source>
</evidence>
<keyword evidence="4" id="KW-1185">Reference proteome</keyword>
<gene>
    <name evidence="3" type="ORF">ACFQ34_19715</name>
</gene>
<keyword evidence="3" id="KW-0378">Hydrolase</keyword>
<dbReference type="PROSITE" id="PS50263">
    <property type="entry name" value="CN_HYDROLASE"/>
    <property type="match status" value="1"/>
</dbReference>
<reference evidence="4" key="1">
    <citation type="journal article" date="2019" name="Int. J. Syst. Evol. Microbiol.">
        <title>The Global Catalogue of Microorganisms (GCM) 10K type strain sequencing project: providing services to taxonomists for standard genome sequencing and annotation.</title>
        <authorList>
            <consortium name="The Broad Institute Genomics Platform"/>
            <consortium name="The Broad Institute Genome Sequencing Center for Infectious Disease"/>
            <person name="Wu L."/>
            <person name="Ma J."/>
        </authorList>
    </citation>
    <scope>NUCLEOTIDE SEQUENCE [LARGE SCALE GENOMIC DNA]</scope>
    <source>
        <strain evidence="4">CCUG 49018</strain>
    </source>
</reference>
<dbReference type="PANTHER" id="PTHR46044:SF1">
    <property type="entry name" value="CN HYDROLASE DOMAIN-CONTAINING PROTEIN"/>
    <property type="match status" value="1"/>
</dbReference>
<feature type="domain" description="CN hydrolase" evidence="2">
    <location>
        <begin position="29"/>
        <end position="302"/>
    </location>
</feature>
<comment type="caution">
    <text evidence="3">The sequence shown here is derived from an EMBL/GenBank/DDBJ whole genome shotgun (WGS) entry which is preliminary data.</text>
</comment>
<protein>
    <submittedName>
        <fullName evidence="3">Carbon-nitrogen hydrolase family protein</fullName>
    </submittedName>
</protein>
<evidence type="ECO:0000313" key="4">
    <source>
        <dbReference type="Proteomes" id="UP001597182"/>
    </source>
</evidence>